<dbReference type="GO" id="GO:0000160">
    <property type="term" value="P:phosphorelay signal transduction system"/>
    <property type="evidence" value="ECO:0007669"/>
    <property type="project" value="InterPro"/>
</dbReference>
<dbReference type="Gene3D" id="2.40.50.180">
    <property type="entry name" value="CheA-289, Domain 4"/>
    <property type="match status" value="1"/>
</dbReference>
<gene>
    <name evidence="4" type="ORF">C6I21_14665</name>
</gene>
<dbReference type="GO" id="GO:0006935">
    <property type="term" value="P:chemotaxis"/>
    <property type="evidence" value="ECO:0007669"/>
    <property type="project" value="InterPro"/>
</dbReference>
<dbReference type="PROSITE" id="PS50851">
    <property type="entry name" value="CHEW"/>
    <property type="match status" value="1"/>
</dbReference>
<evidence type="ECO:0000259" key="3">
    <source>
        <dbReference type="PROSITE" id="PS50851"/>
    </source>
</evidence>
<dbReference type="PROSITE" id="PS50110">
    <property type="entry name" value="RESPONSE_REGULATORY"/>
    <property type="match status" value="1"/>
</dbReference>
<dbReference type="Pfam" id="PF01584">
    <property type="entry name" value="CheW"/>
    <property type="match status" value="1"/>
</dbReference>
<dbReference type="InterPro" id="IPR036061">
    <property type="entry name" value="CheW-like_dom_sf"/>
</dbReference>
<dbReference type="EMBL" id="PVNS01000016">
    <property type="protein sequence ID" value="PRO64440.1"/>
    <property type="molecule type" value="Genomic_DNA"/>
</dbReference>
<feature type="modified residue" description="4-aspartylphosphate" evidence="1">
    <location>
        <position position="224"/>
    </location>
</feature>
<dbReference type="PIRSF" id="PIRSF002867">
    <property type="entry name" value="CheV"/>
    <property type="match status" value="1"/>
</dbReference>
<dbReference type="SUPFAM" id="SSF50341">
    <property type="entry name" value="CheW-like"/>
    <property type="match status" value="1"/>
</dbReference>
<keyword evidence="1" id="KW-0597">Phosphoprotein</keyword>
<dbReference type="Gene3D" id="2.30.30.40">
    <property type="entry name" value="SH3 Domains"/>
    <property type="match status" value="1"/>
</dbReference>
<dbReference type="InterPro" id="IPR011006">
    <property type="entry name" value="CheY-like_superfamily"/>
</dbReference>
<dbReference type="InterPro" id="IPR002545">
    <property type="entry name" value="CheW-lke_dom"/>
</dbReference>
<comment type="caution">
    <text evidence="4">The sequence shown here is derived from an EMBL/GenBank/DDBJ whole genome shotgun (WGS) entry which is preliminary data.</text>
</comment>
<keyword evidence="5" id="KW-1185">Reference proteome</keyword>
<evidence type="ECO:0000259" key="2">
    <source>
        <dbReference type="PROSITE" id="PS50110"/>
    </source>
</evidence>
<accession>A0A2P6MDU4</accession>
<protein>
    <submittedName>
        <fullName evidence="4">Chemotaxis protein CheV</fullName>
    </submittedName>
</protein>
<dbReference type="AlphaFoldDB" id="A0A2P6MDU4"/>
<dbReference type="CDD" id="cd00732">
    <property type="entry name" value="CheW"/>
    <property type="match status" value="1"/>
</dbReference>
<sequence>MNNQGILLESGTNELEIILFSVGSGLYGINVMKVREIIQPSEVTAVPHAHQNIDGMIRLREEIIPVINLSKVIGTPVSENTNEKMIVAELNQRKMAFRVDSVSRIHRISWEQIEKPQETGSGMQNITTGIVKMEHAMVLLLDYEKIVYDAMPEADFFKSNAKAGEKPERSEKKLLIAEDSPTLRSLLENTLRDAGYTDLLLTEDGREAFDVLENSSHVDLVITDIEMPGMDGHHLTKKIKEHSEYRALPVCIFSSLITGDLRHKGDRVGADAQISKPEINTLVSELDRLLLHPVS</sequence>
<evidence type="ECO:0000256" key="1">
    <source>
        <dbReference type="PROSITE-ProRule" id="PRU00169"/>
    </source>
</evidence>
<dbReference type="SUPFAM" id="SSF52172">
    <property type="entry name" value="CheY-like"/>
    <property type="match status" value="1"/>
</dbReference>
<dbReference type="Pfam" id="PF00072">
    <property type="entry name" value="Response_reg"/>
    <property type="match status" value="1"/>
</dbReference>
<name>A0A2P6MDU4_ALKUR</name>
<feature type="domain" description="Response regulatory" evidence="2">
    <location>
        <begin position="173"/>
        <end position="291"/>
    </location>
</feature>
<dbReference type="RefSeq" id="WP_105960228.1">
    <property type="nucleotide sequence ID" value="NZ_PVNS01000016.1"/>
</dbReference>
<dbReference type="SMART" id="SM00448">
    <property type="entry name" value="REC"/>
    <property type="match status" value="1"/>
</dbReference>
<evidence type="ECO:0000313" key="5">
    <source>
        <dbReference type="Proteomes" id="UP000243650"/>
    </source>
</evidence>
<dbReference type="Gene3D" id="3.40.50.2300">
    <property type="match status" value="1"/>
</dbReference>
<dbReference type="SMART" id="SM00260">
    <property type="entry name" value="CheW"/>
    <property type="match status" value="1"/>
</dbReference>
<dbReference type="Proteomes" id="UP000243650">
    <property type="component" value="Unassembled WGS sequence"/>
</dbReference>
<dbReference type="PANTHER" id="PTHR47233:SF3">
    <property type="entry name" value="CHEMOTAXIS PROTEIN CHEV"/>
    <property type="match status" value="1"/>
</dbReference>
<dbReference type="PANTHER" id="PTHR47233">
    <property type="entry name" value="CHEMOTAXIS PROTEIN CHEV"/>
    <property type="match status" value="1"/>
</dbReference>
<feature type="domain" description="CheW-like" evidence="3">
    <location>
        <begin position="14"/>
        <end position="152"/>
    </location>
</feature>
<proteinExistence type="predicted"/>
<dbReference type="InterPro" id="IPR024181">
    <property type="entry name" value="Chemotax_regulator_CheV"/>
</dbReference>
<dbReference type="InterPro" id="IPR001789">
    <property type="entry name" value="Sig_transdc_resp-reg_receiver"/>
</dbReference>
<organism evidence="4 5">
    <name type="scientific">Alkalicoccus urumqiensis</name>
    <name type="common">Bacillus urumqiensis</name>
    <dbReference type="NCBI Taxonomy" id="1548213"/>
    <lineage>
        <taxon>Bacteria</taxon>
        <taxon>Bacillati</taxon>
        <taxon>Bacillota</taxon>
        <taxon>Bacilli</taxon>
        <taxon>Bacillales</taxon>
        <taxon>Bacillaceae</taxon>
        <taxon>Alkalicoccus</taxon>
    </lineage>
</organism>
<dbReference type="OrthoDB" id="9806105at2"/>
<reference evidence="4 5" key="1">
    <citation type="submission" date="2018-03" db="EMBL/GenBank/DDBJ databases">
        <title>Bacillus urumqiensis sp. nov., a moderately haloalkaliphilic bacterium isolated from a salt lake.</title>
        <authorList>
            <person name="Zhao B."/>
            <person name="Liao Z."/>
        </authorList>
    </citation>
    <scope>NUCLEOTIDE SEQUENCE [LARGE SCALE GENOMIC DNA]</scope>
    <source>
        <strain evidence="4 5">BZ-SZ-XJ18</strain>
    </source>
</reference>
<evidence type="ECO:0000313" key="4">
    <source>
        <dbReference type="EMBL" id="PRO64440.1"/>
    </source>
</evidence>